<dbReference type="Pfam" id="PF03732">
    <property type="entry name" value="Retrotrans_gag"/>
    <property type="match status" value="1"/>
</dbReference>
<organism evidence="2 3">
    <name type="scientific">Peronospora matthiolae</name>
    <dbReference type="NCBI Taxonomy" id="2874970"/>
    <lineage>
        <taxon>Eukaryota</taxon>
        <taxon>Sar</taxon>
        <taxon>Stramenopiles</taxon>
        <taxon>Oomycota</taxon>
        <taxon>Peronosporomycetes</taxon>
        <taxon>Peronosporales</taxon>
        <taxon>Peronosporaceae</taxon>
        <taxon>Peronospora</taxon>
    </lineage>
</organism>
<gene>
    <name evidence="2" type="ORF">PM001_LOCUS3107</name>
</gene>
<dbReference type="Proteomes" id="UP001162060">
    <property type="component" value="Unassembled WGS sequence"/>
</dbReference>
<accession>A0AAV1T979</accession>
<dbReference type="EMBL" id="CAKLBY020000029">
    <property type="protein sequence ID" value="CAK7905429.1"/>
    <property type="molecule type" value="Genomic_DNA"/>
</dbReference>
<comment type="caution">
    <text evidence="2">The sequence shown here is derived from an EMBL/GenBank/DDBJ whole genome shotgun (WGS) entry which is preliminary data.</text>
</comment>
<sequence length="169" mass="19479">MQVTFALSNSTGRAKTWALEHKPHDPNVFESLEILKFRIKDTFEPPRAWIGARPALLRLKQGKCDVHAYAQHLRCLASSVTENPVDEHKLINVFIYGLVYGPVKIYLFQEDFHALKWEISYAEQIDFSLRQSQANSSTDRPMRRQETGVLEPMELCYAKSKKSRSPSLK</sequence>
<feature type="domain" description="Retrotransposon gag" evidence="1">
    <location>
        <begin position="6"/>
        <end position="98"/>
    </location>
</feature>
<evidence type="ECO:0000313" key="3">
    <source>
        <dbReference type="Proteomes" id="UP001162060"/>
    </source>
</evidence>
<evidence type="ECO:0000313" key="2">
    <source>
        <dbReference type="EMBL" id="CAK7905429.1"/>
    </source>
</evidence>
<evidence type="ECO:0000259" key="1">
    <source>
        <dbReference type="Pfam" id="PF03732"/>
    </source>
</evidence>
<dbReference type="AlphaFoldDB" id="A0AAV1T979"/>
<dbReference type="InterPro" id="IPR005162">
    <property type="entry name" value="Retrotrans_gag_dom"/>
</dbReference>
<name>A0AAV1T979_9STRA</name>
<protein>
    <recommendedName>
        <fullName evidence="1">Retrotransposon gag domain-containing protein</fullName>
    </recommendedName>
</protein>
<reference evidence="2" key="1">
    <citation type="submission" date="2024-01" db="EMBL/GenBank/DDBJ databases">
        <authorList>
            <person name="Webb A."/>
        </authorList>
    </citation>
    <scope>NUCLEOTIDE SEQUENCE</scope>
    <source>
        <strain evidence="2">Pm1</strain>
    </source>
</reference>
<proteinExistence type="predicted"/>